<proteinExistence type="predicted"/>
<sequence>MLKRDRTSLLAAVIILATPSIALAQFPQPPRPPQPPSPLQQQQSRINQIQAEAITQIEALLSPEQQNQYKSARRRGAGIVEGLNEVQNLSEDQRTDINEITRKTSRQILNLLPSPRRQ</sequence>
<gene>
    <name evidence="3" type="ORF">KME25_19745</name>
</gene>
<feature type="compositionally biased region" description="Pro residues" evidence="1">
    <location>
        <begin position="27"/>
        <end position="38"/>
    </location>
</feature>
<accession>A0A951PN28</accession>
<evidence type="ECO:0000313" key="4">
    <source>
        <dbReference type="Proteomes" id="UP000753908"/>
    </source>
</evidence>
<keyword evidence="2" id="KW-0732">Signal</keyword>
<reference evidence="3" key="2">
    <citation type="journal article" date="2022" name="Microbiol. Resour. Announc.">
        <title>Metagenome Sequencing to Explore Phylogenomics of Terrestrial Cyanobacteria.</title>
        <authorList>
            <person name="Ward R.D."/>
            <person name="Stajich J.E."/>
            <person name="Johansen J.R."/>
            <person name="Huntemann M."/>
            <person name="Clum A."/>
            <person name="Foster B."/>
            <person name="Foster B."/>
            <person name="Roux S."/>
            <person name="Palaniappan K."/>
            <person name="Varghese N."/>
            <person name="Mukherjee S."/>
            <person name="Reddy T.B.K."/>
            <person name="Daum C."/>
            <person name="Copeland A."/>
            <person name="Chen I.A."/>
            <person name="Ivanova N.N."/>
            <person name="Kyrpides N.C."/>
            <person name="Shapiro N."/>
            <person name="Eloe-Fadrosh E.A."/>
            <person name="Pietrasiak N."/>
        </authorList>
    </citation>
    <scope>NUCLEOTIDE SEQUENCE</scope>
    <source>
        <strain evidence="3">CPER-KK1</strain>
    </source>
</reference>
<reference evidence="3" key="1">
    <citation type="submission" date="2021-05" db="EMBL/GenBank/DDBJ databases">
        <authorList>
            <person name="Pietrasiak N."/>
            <person name="Ward R."/>
            <person name="Stajich J.E."/>
            <person name="Kurbessoian T."/>
        </authorList>
    </citation>
    <scope>NUCLEOTIDE SEQUENCE</scope>
    <source>
        <strain evidence="3">CPER-KK1</strain>
    </source>
</reference>
<evidence type="ECO:0000256" key="1">
    <source>
        <dbReference type="SAM" id="MobiDB-lite"/>
    </source>
</evidence>
<evidence type="ECO:0000256" key="2">
    <source>
        <dbReference type="SAM" id="SignalP"/>
    </source>
</evidence>
<feature type="chain" id="PRO_5038089235" description="DUF4168 domain-containing protein" evidence="2">
    <location>
        <begin position="25"/>
        <end position="118"/>
    </location>
</feature>
<comment type="caution">
    <text evidence="3">The sequence shown here is derived from an EMBL/GenBank/DDBJ whole genome shotgun (WGS) entry which is preliminary data.</text>
</comment>
<evidence type="ECO:0000313" key="3">
    <source>
        <dbReference type="EMBL" id="MBW4546652.1"/>
    </source>
</evidence>
<dbReference type="AlphaFoldDB" id="A0A951PN28"/>
<evidence type="ECO:0008006" key="5">
    <source>
        <dbReference type="Google" id="ProtNLM"/>
    </source>
</evidence>
<feature type="region of interest" description="Disordered" evidence="1">
    <location>
        <begin position="24"/>
        <end position="45"/>
    </location>
</feature>
<feature type="signal peptide" evidence="2">
    <location>
        <begin position="1"/>
        <end position="24"/>
    </location>
</feature>
<organism evidence="3 4">
    <name type="scientific">Symplocastrum torsivum CPER-KK1</name>
    <dbReference type="NCBI Taxonomy" id="450513"/>
    <lineage>
        <taxon>Bacteria</taxon>
        <taxon>Bacillati</taxon>
        <taxon>Cyanobacteriota</taxon>
        <taxon>Cyanophyceae</taxon>
        <taxon>Oscillatoriophycideae</taxon>
        <taxon>Oscillatoriales</taxon>
        <taxon>Microcoleaceae</taxon>
        <taxon>Symplocastrum</taxon>
    </lineage>
</organism>
<dbReference type="EMBL" id="JAHHIF010000028">
    <property type="protein sequence ID" value="MBW4546652.1"/>
    <property type="molecule type" value="Genomic_DNA"/>
</dbReference>
<protein>
    <recommendedName>
        <fullName evidence="5">DUF4168 domain-containing protein</fullName>
    </recommendedName>
</protein>
<dbReference type="Proteomes" id="UP000753908">
    <property type="component" value="Unassembled WGS sequence"/>
</dbReference>
<name>A0A951PN28_9CYAN</name>